<sequence>MTGAIKGQNRRQRLSRKREECVCGEASSRLLSRAQEWGIPRHSGDDPNLWPLHKTPAFALGHIGTKAHSRGRHAKWGGRFLEMRS</sequence>
<reference evidence="2" key="1">
    <citation type="journal article" date="2023" name="G3 (Bethesda)">
        <title>A reference genome for the long-term kleptoplast-retaining sea slug Elysia crispata morphotype clarki.</title>
        <authorList>
            <person name="Eastman K.E."/>
            <person name="Pendleton A.L."/>
            <person name="Shaikh M.A."/>
            <person name="Suttiyut T."/>
            <person name="Ogas R."/>
            <person name="Tomko P."/>
            <person name="Gavelis G."/>
            <person name="Widhalm J.R."/>
            <person name="Wisecaver J.H."/>
        </authorList>
    </citation>
    <scope>NUCLEOTIDE SEQUENCE</scope>
    <source>
        <strain evidence="2">ECLA1</strain>
    </source>
</reference>
<evidence type="ECO:0000313" key="2">
    <source>
        <dbReference type="EMBL" id="KAK3772163.1"/>
    </source>
</evidence>
<feature type="compositionally biased region" description="Basic residues" evidence="1">
    <location>
        <begin position="66"/>
        <end position="76"/>
    </location>
</feature>
<dbReference type="Proteomes" id="UP001283361">
    <property type="component" value="Unassembled WGS sequence"/>
</dbReference>
<accession>A0AAE0ZMG5</accession>
<gene>
    <name evidence="2" type="ORF">RRG08_035204</name>
</gene>
<dbReference type="EMBL" id="JAWDGP010003655">
    <property type="protein sequence ID" value="KAK3772163.1"/>
    <property type="molecule type" value="Genomic_DNA"/>
</dbReference>
<evidence type="ECO:0000313" key="3">
    <source>
        <dbReference type="Proteomes" id="UP001283361"/>
    </source>
</evidence>
<evidence type="ECO:0000256" key="1">
    <source>
        <dbReference type="SAM" id="MobiDB-lite"/>
    </source>
</evidence>
<comment type="caution">
    <text evidence="2">The sequence shown here is derived from an EMBL/GenBank/DDBJ whole genome shotgun (WGS) entry which is preliminary data.</text>
</comment>
<name>A0AAE0ZMG5_9GAST</name>
<dbReference type="AlphaFoldDB" id="A0AAE0ZMG5"/>
<keyword evidence="3" id="KW-1185">Reference proteome</keyword>
<organism evidence="2 3">
    <name type="scientific">Elysia crispata</name>
    <name type="common">lettuce slug</name>
    <dbReference type="NCBI Taxonomy" id="231223"/>
    <lineage>
        <taxon>Eukaryota</taxon>
        <taxon>Metazoa</taxon>
        <taxon>Spiralia</taxon>
        <taxon>Lophotrochozoa</taxon>
        <taxon>Mollusca</taxon>
        <taxon>Gastropoda</taxon>
        <taxon>Heterobranchia</taxon>
        <taxon>Euthyneura</taxon>
        <taxon>Panpulmonata</taxon>
        <taxon>Sacoglossa</taxon>
        <taxon>Placobranchoidea</taxon>
        <taxon>Plakobranchidae</taxon>
        <taxon>Elysia</taxon>
    </lineage>
</organism>
<protein>
    <submittedName>
        <fullName evidence="2">Uncharacterized protein</fullName>
    </submittedName>
</protein>
<feature type="region of interest" description="Disordered" evidence="1">
    <location>
        <begin position="66"/>
        <end position="85"/>
    </location>
</feature>
<proteinExistence type="predicted"/>